<dbReference type="Pfam" id="PF00520">
    <property type="entry name" value="Ion_trans"/>
    <property type="match status" value="1"/>
</dbReference>
<sequence length="218" mass="24799">MTSVAEGSLRQRAAAWIESPRIQNLIIAVIVFNAITLGLETSKTVQAHAGGLLLWLERGVLTIFVAEIAIKLYAHGLRFFRSGWNVFDFTIVAISLLPNSGAFAVFRTLRILRALRLLAKIPRLRHIIESLLRAIPSIGWILFLLFMVFYIYAVMGTQLFGERYPDEFGHLGIAFYTLFQVMTLESWSEEIALKVMEEFPLAWLYFITFILITALTIL</sequence>
<organism evidence="7 8">
    <name type="scientific">Spiribacter salinus</name>
    <dbReference type="NCBI Taxonomy" id="1335746"/>
    <lineage>
        <taxon>Bacteria</taxon>
        <taxon>Pseudomonadati</taxon>
        <taxon>Pseudomonadota</taxon>
        <taxon>Gammaproteobacteria</taxon>
        <taxon>Chromatiales</taxon>
        <taxon>Ectothiorhodospiraceae</taxon>
        <taxon>Spiribacter</taxon>
    </lineage>
</organism>
<dbReference type="PANTHER" id="PTHR10037">
    <property type="entry name" value="VOLTAGE-GATED CATION CHANNEL CALCIUM AND SODIUM"/>
    <property type="match status" value="1"/>
</dbReference>
<dbReference type="Gene3D" id="1.10.287.70">
    <property type="match status" value="1"/>
</dbReference>
<protein>
    <submittedName>
        <fullName evidence="7">Ion transporter</fullName>
    </submittedName>
</protein>
<gene>
    <name evidence="7" type="ORF">FKY71_19345</name>
</gene>
<evidence type="ECO:0000256" key="2">
    <source>
        <dbReference type="ARBA" id="ARBA00022692"/>
    </source>
</evidence>
<feature type="transmembrane region" description="Helical" evidence="5">
    <location>
        <begin position="130"/>
        <end position="153"/>
    </location>
</feature>
<evidence type="ECO:0000256" key="4">
    <source>
        <dbReference type="ARBA" id="ARBA00023136"/>
    </source>
</evidence>
<evidence type="ECO:0000313" key="7">
    <source>
        <dbReference type="EMBL" id="TQE92713.1"/>
    </source>
</evidence>
<dbReference type="PANTHER" id="PTHR10037:SF62">
    <property type="entry name" value="SODIUM CHANNEL PROTEIN 60E"/>
    <property type="match status" value="1"/>
</dbReference>
<evidence type="ECO:0000256" key="3">
    <source>
        <dbReference type="ARBA" id="ARBA00022989"/>
    </source>
</evidence>
<feature type="transmembrane region" description="Helical" evidence="5">
    <location>
        <begin position="86"/>
        <end position="109"/>
    </location>
</feature>
<comment type="subcellular location">
    <subcellularLocation>
        <location evidence="1">Membrane</location>
        <topology evidence="1">Multi-pass membrane protein</topology>
    </subcellularLocation>
</comment>
<name>A0A540V982_9GAMM</name>
<feature type="transmembrane region" description="Helical" evidence="5">
    <location>
        <begin position="168"/>
        <end position="187"/>
    </location>
</feature>
<dbReference type="Gene3D" id="1.20.120.350">
    <property type="entry name" value="Voltage-gated potassium channels. Chain C"/>
    <property type="match status" value="1"/>
</dbReference>
<evidence type="ECO:0000313" key="8">
    <source>
        <dbReference type="Proteomes" id="UP000315400"/>
    </source>
</evidence>
<dbReference type="GO" id="GO:0001518">
    <property type="term" value="C:voltage-gated sodium channel complex"/>
    <property type="evidence" value="ECO:0007669"/>
    <property type="project" value="TreeGrafter"/>
</dbReference>
<feature type="transmembrane region" description="Helical" evidence="5">
    <location>
        <begin position="199"/>
        <end position="217"/>
    </location>
</feature>
<dbReference type="SUPFAM" id="SSF81324">
    <property type="entry name" value="Voltage-gated potassium channels"/>
    <property type="match status" value="1"/>
</dbReference>
<accession>A0A540V982</accession>
<dbReference type="EMBL" id="VIFK01000592">
    <property type="protein sequence ID" value="TQE92713.1"/>
    <property type="molecule type" value="Genomic_DNA"/>
</dbReference>
<feature type="domain" description="Ion transport" evidence="6">
    <location>
        <begin position="22"/>
        <end position="217"/>
    </location>
</feature>
<dbReference type="AlphaFoldDB" id="A0A540V982"/>
<dbReference type="InterPro" id="IPR005821">
    <property type="entry name" value="Ion_trans_dom"/>
</dbReference>
<feature type="non-terminal residue" evidence="7">
    <location>
        <position position="218"/>
    </location>
</feature>
<feature type="transmembrane region" description="Helical" evidence="5">
    <location>
        <begin position="52"/>
        <end position="74"/>
    </location>
</feature>
<dbReference type="Proteomes" id="UP000315400">
    <property type="component" value="Unassembled WGS sequence"/>
</dbReference>
<keyword evidence="2 5" id="KW-0812">Transmembrane</keyword>
<comment type="caution">
    <text evidence="7">The sequence shown here is derived from an EMBL/GenBank/DDBJ whole genome shotgun (WGS) entry which is preliminary data.</text>
</comment>
<evidence type="ECO:0000256" key="1">
    <source>
        <dbReference type="ARBA" id="ARBA00004141"/>
    </source>
</evidence>
<dbReference type="InterPro" id="IPR043203">
    <property type="entry name" value="VGCC_Ca_Na"/>
</dbReference>
<proteinExistence type="predicted"/>
<keyword evidence="3 5" id="KW-1133">Transmembrane helix</keyword>
<dbReference type="GO" id="GO:0005248">
    <property type="term" value="F:voltage-gated sodium channel activity"/>
    <property type="evidence" value="ECO:0007669"/>
    <property type="project" value="TreeGrafter"/>
</dbReference>
<evidence type="ECO:0000259" key="6">
    <source>
        <dbReference type="Pfam" id="PF00520"/>
    </source>
</evidence>
<reference evidence="7 8" key="1">
    <citation type="submission" date="2019-06" db="EMBL/GenBank/DDBJ databases">
        <title>Metagenome assembled Genome of Spiribacter salinus SL48-SHIP from the microbial mat of Salt Lake 48 (Novosibirsk region, Russia).</title>
        <authorList>
            <person name="Shipova A."/>
            <person name="Rozanov A.S."/>
            <person name="Bryanskaya A.V."/>
            <person name="Peltek S.E."/>
        </authorList>
    </citation>
    <scope>NUCLEOTIDE SEQUENCE [LARGE SCALE GENOMIC DNA]</scope>
    <source>
        <strain evidence="7">SL48-SHIP-2</strain>
    </source>
</reference>
<dbReference type="InterPro" id="IPR027359">
    <property type="entry name" value="Volt_channel_dom_sf"/>
</dbReference>
<feature type="transmembrane region" description="Helical" evidence="5">
    <location>
        <begin position="22"/>
        <end position="40"/>
    </location>
</feature>
<evidence type="ECO:0000256" key="5">
    <source>
        <dbReference type="SAM" id="Phobius"/>
    </source>
</evidence>
<keyword evidence="4 5" id="KW-0472">Membrane</keyword>